<dbReference type="AlphaFoldDB" id="A0A0L0F3H4"/>
<accession>A0A0L0F3H4</accession>
<name>A0A0L0F3H4_9EUKA</name>
<dbReference type="GeneID" id="25916809"/>
<organism evidence="1 2">
    <name type="scientific">Sphaeroforma arctica JP610</name>
    <dbReference type="NCBI Taxonomy" id="667725"/>
    <lineage>
        <taxon>Eukaryota</taxon>
        <taxon>Ichthyosporea</taxon>
        <taxon>Ichthyophonida</taxon>
        <taxon>Sphaeroforma</taxon>
    </lineage>
</organism>
<sequence length="102" mass="10270">DDVIVHMAAPTGLYVNHHVDPRALSDVEALAAEGGVFSGVGESGKGSASVAVGDTRLSSISAALALHVDCVGIKVYSKAGDAALSFSVGVNAHIVHCEDESL</sequence>
<proteinExistence type="predicted"/>
<evidence type="ECO:0000313" key="1">
    <source>
        <dbReference type="EMBL" id="KNC71161.1"/>
    </source>
</evidence>
<keyword evidence="2" id="KW-1185">Reference proteome</keyword>
<evidence type="ECO:0000313" key="2">
    <source>
        <dbReference type="Proteomes" id="UP000054560"/>
    </source>
</evidence>
<gene>
    <name evidence="1" type="ORF">SARC_16305</name>
</gene>
<feature type="non-terminal residue" evidence="1">
    <location>
        <position position="102"/>
    </location>
</feature>
<feature type="non-terminal residue" evidence="1">
    <location>
        <position position="1"/>
    </location>
</feature>
<protein>
    <submittedName>
        <fullName evidence="1">Uncharacterized protein</fullName>
    </submittedName>
</protein>
<dbReference type="Proteomes" id="UP000054560">
    <property type="component" value="Unassembled WGS sequence"/>
</dbReference>
<reference evidence="1 2" key="1">
    <citation type="submission" date="2011-02" db="EMBL/GenBank/DDBJ databases">
        <title>The Genome Sequence of Sphaeroforma arctica JP610.</title>
        <authorList>
            <consortium name="The Broad Institute Genome Sequencing Platform"/>
            <person name="Russ C."/>
            <person name="Cuomo C."/>
            <person name="Young S.K."/>
            <person name="Zeng Q."/>
            <person name="Gargeya S."/>
            <person name="Alvarado L."/>
            <person name="Berlin A."/>
            <person name="Chapman S.B."/>
            <person name="Chen Z."/>
            <person name="Freedman E."/>
            <person name="Gellesch M."/>
            <person name="Goldberg J."/>
            <person name="Griggs A."/>
            <person name="Gujja S."/>
            <person name="Heilman E."/>
            <person name="Heiman D."/>
            <person name="Howarth C."/>
            <person name="Mehta T."/>
            <person name="Neiman D."/>
            <person name="Pearson M."/>
            <person name="Roberts A."/>
            <person name="Saif S."/>
            <person name="Shea T."/>
            <person name="Shenoy N."/>
            <person name="Sisk P."/>
            <person name="Stolte C."/>
            <person name="Sykes S."/>
            <person name="White J."/>
            <person name="Yandava C."/>
            <person name="Burger G."/>
            <person name="Gray M.W."/>
            <person name="Holland P.W.H."/>
            <person name="King N."/>
            <person name="Lang F.B.F."/>
            <person name="Roger A.J."/>
            <person name="Ruiz-Trillo I."/>
            <person name="Haas B."/>
            <person name="Nusbaum C."/>
            <person name="Birren B."/>
        </authorList>
    </citation>
    <scope>NUCLEOTIDE SEQUENCE [LARGE SCALE GENOMIC DNA]</scope>
    <source>
        <strain evidence="1 2">JP610</strain>
    </source>
</reference>
<dbReference type="EMBL" id="KQ249382">
    <property type="protein sequence ID" value="KNC71161.1"/>
    <property type="molecule type" value="Genomic_DNA"/>
</dbReference>
<dbReference type="RefSeq" id="XP_014145063.1">
    <property type="nucleotide sequence ID" value="XM_014289588.1"/>
</dbReference>